<evidence type="ECO:0008006" key="5">
    <source>
        <dbReference type="Google" id="ProtNLM"/>
    </source>
</evidence>
<dbReference type="InterPro" id="IPR008979">
    <property type="entry name" value="Galactose-bd-like_sf"/>
</dbReference>
<dbReference type="InterPro" id="IPR029411">
    <property type="entry name" value="RG-lyase_III"/>
</dbReference>
<dbReference type="Pfam" id="PF14683">
    <property type="entry name" value="CBM-like"/>
    <property type="match status" value="1"/>
</dbReference>
<dbReference type="InterPro" id="IPR013784">
    <property type="entry name" value="Carb-bd-like_fold"/>
</dbReference>
<proteinExistence type="predicted"/>
<keyword evidence="1" id="KW-0732">Signal</keyword>
<evidence type="ECO:0000256" key="1">
    <source>
        <dbReference type="ARBA" id="ARBA00022729"/>
    </source>
</evidence>
<sequence>MPARAAYVGLAAPGQLGSWATESKGYQFWTTASNTSGKFTIDNVRAGEYNLYAWVPGLASQFADLFQSLQDPTPTLYCFVDDLVCSIFNFETGGAINLGDLVYEAPRSGPTLWEIGVPDRSAKEMFVPDPDPKYLNKLFQNKDMYRQYGLWERYAQLYPTDDLVYTVGESHHSKDWYFAHVTRKVGDDIVPTTRQIRFNLDRVLPGGTYTLRVALAAAHAARLQFQVNGATRRVGGVFGTPAFGDGNAIARHGDHGTQWSLEFPISGRLLREGDNTIHITQTRANSIFLGVMYDYIRRLLCPDVLFEPYFSPRFRIRETMFNRLYNDVRAYDDYFILKKDGIVNIGFSGDQKYMTAKDACLWHGRRFVGRVPLMSESTCLKAMVSIYPSWATFVKNISGPRGKKRPRRMERTFRVFQARFAVV</sequence>
<dbReference type="PANTHER" id="PTHR32018:SF21">
    <property type="entry name" value="RHAMNOGALACTURONAN ENDOLYASE"/>
    <property type="match status" value="1"/>
</dbReference>
<accession>R7WAQ2</accession>
<evidence type="ECO:0000313" key="4">
    <source>
        <dbReference type="EnsemblPlants" id="EMT19316"/>
    </source>
</evidence>
<dbReference type="SUPFAM" id="SSF49452">
    <property type="entry name" value="Starch-binding domain-like"/>
    <property type="match status" value="1"/>
</dbReference>
<reference evidence="4" key="1">
    <citation type="submission" date="2015-06" db="UniProtKB">
        <authorList>
            <consortium name="EnsemblPlants"/>
        </authorList>
    </citation>
    <scope>IDENTIFICATION</scope>
</reference>
<dbReference type="Pfam" id="PF14686">
    <property type="entry name" value="fn3_3"/>
    <property type="match status" value="1"/>
</dbReference>
<dbReference type="CDD" id="cd10317">
    <property type="entry name" value="RGL4_C"/>
    <property type="match status" value="1"/>
</dbReference>
<dbReference type="SUPFAM" id="SSF49785">
    <property type="entry name" value="Galactose-binding domain-like"/>
    <property type="match status" value="1"/>
</dbReference>
<feature type="domain" description="Rhamnogalacturonan lyase" evidence="2">
    <location>
        <begin position="111"/>
        <end position="297"/>
    </location>
</feature>
<dbReference type="GO" id="GO:0030246">
    <property type="term" value="F:carbohydrate binding"/>
    <property type="evidence" value="ECO:0007669"/>
    <property type="project" value="InterPro"/>
</dbReference>
<evidence type="ECO:0000259" key="2">
    <source>
        <dbReference type="Pfam" id="PF14683"/>
    </source>
</evidence>
<protein>
    <recommendedName>
        <fullName evidence="5">Rhamnogalacturonan endolyase</fullName>
    </recommendedName>
</protein>
<dbReference type="CDD" id="cd10316">
    <property type="entry name" value="RGL4_M"/>
    <property type="match status" value="1"/>
</dbReference>
<dbReference type="EnsemblPlants" id="EMT19316">
    <property type="protein sequence ID" value="EMT19316"/>
    <property type="gene ID" value="F775_21974"/>
</dbReference>
<evidence type="ECO:0000259" key="3">
    <source>
        <dbReference type="Pfam" id="PF14686"/>
    </source>
</evidence>
<dbReference type="Gene3D" id="2.60.120.260">
    <property type="entry name" value="Galactose-binding domain-like"/>
    <property type="match status" value="1"/>
</dbReference>
<dbReference type="Gene3D" id="2.60.40.1120">
    <property type="entry name" value="Carboxypeptidase-like, regulatory domain"/>
    <property type="match status" value="1"/>
</dbReference>
<name>R7WAQ2_AEGTA</name>
<dbReference type="InterPro" id="IPR029413">
    <property type="entry name" value="RG-lyase_II"/>
</dbReference>
<dbReference type="AlphaFoldDB" id="R7WAQ2"/>
<feature type="domain" description="Rhamnogalacturonan lyase" evidence="3">
    <location>
        <begin position="4"/>
        <end position="62"/>
    </location>
</feature>
<organism evidence="4">
    <name type="scientific">Aegilops tauschii</name>
    <name type="common">Tausch's goatgrass</name>
    <name type="synonym">Aegilops squarrosa</name>
    <dbReference type="NCBI Taxonomy" id="37682"/>
    <lineage>
        <taxon>Eukaryota</taxon>
        <taxon>Viridiplantae</taxon>
        <taxon>Streptophyta</taxon>
        <taxon>Embryophyta</taxon>
        <taxon>Tracheophyta</taxon>
        <taxon>Spermatophyta</taxon>
        <taxon>Magnoliopsida</taxon>
        <taxon>Liliopsida</taxon>
        <taxon>Poales</taxon>
        <taxon>Poaceae</taxon>
        <taxon>BOP clade</taxon>
        <taxon>Pooideae</taxon>
        <taxon>Triticodae</taxon>
        <taxon>Triticeae</taxon>
        <taxon>Triticinae</taxon>
        <taxon>Aegilops</taxon>
    </lineage>
</organism>
<dbReference type="InterPro" id="IPR051850">
    <property type="entry name" value="Polysacch_Lyase_4"/>
</dbReference>
<dbReference type="PANTHER" id="PTHR32018">
    <property type="entry name" value="RHAMNOGALACTURONATE LYASE FAMILY PROTEIN"/>
    <property type="match status" value="1"/>
</dbReference>